<proteinExistence type="predicted"/>
<name>A0A4Y2LW98_ARAVE</name>
<keyword evidence="2" id="KW-1185">Reference proteome</keyword>
<accession>A0A4Y2LW98</accession>
<sequence>MGGGSAKAWGAFSKKELCDIQRISGSMGSAKYQAMLYDHLIPFVPLLGVNPPSCDDLRRYKGYQYSLHVFLSKEWRGYRFVRIPFFMYGELGLMLPQGCVPSASLKWKKDMGLIVD</sequence>
<organism evidence="1 2">
    <name type="scientific">Araneus ventricosus</name>
    <name type="common">Orbweaver spider</name>
    <name type="synonym">Epeira ventricosa</name>
    <dbReference type="NCBI Taxonomy" id="182803"/>
    <lineage>
        <taxon>Eukaryota</taxon>
        <taxon>Metazoa</taxon>
        <taxon>Ecdysozoa</taxon>
        <taxon>Arthropoda</taxon>
        <taxon>Chelicerata</taxon>
        <taxon>Arachnida</taxon>
        <taxon>Araneae</taxon>
        <taxon>Araneomorphae</taxon>
        <taxon>Entelegynae</taxon>
        <taxon>Araneoidea</taxon>
        <taxon>Araneidae</taxon>
        <taxon>Araneus</taxon>
    </lineage>
</organism>
<dbReference type="Proteomes" id="UP000499080">
    <property type="component" value="Unassembled WGS sequence"/>
</dbReference>
<evidence type="ECO:0000313" key="2">
    <source>
        <dbReference type="Proteomes" id="UP000499080"/>
    </source>
</evidence>
<gene>
    <name evidence="1" type="ORF">AVEN_77586_1</name>
</gene>
<dbReference type="AlphaFoldDB" id="A0A4Y2LW98"/>
<dbReference type="EMBL" id="BGPR01006408">
    <property type="protein sequence ID" value="GBN18729.1"/>
    <property type="molecule type" value="Genomic_DNA"/>
</dbReference>
<reference evidence="1 2" key="1">
    <citation type="journal article" date="2019" name="Sci. Rep.">
        <title>Orb-weaving spider Araneus ventricosus genome elucidates the spidroin gene catalogue.</title>
        <authorList>
            <person name="Kono N."/>
            <person name="Nakamura H."/>
            <person name="Ohtoshi R."/>
            <person name="Moran D.A.P."/>
            <person name="Shinohara A."/>
            <person name="Yoshida Y."/>
            <person name="Fujiwara M."/>
            <person name="Mori M."/>
            <person name="Tomita M."/>
            <person name="Arakawa K."/>
        </authorList>
    </citation>
    <scope>NUCLEOTIDE SEQUENCE [LARGE SCALE GENOMIC DNA]</scope>
</reference>
<protein>
    <submittedName>
        <fullName evidence="1">Uncharacterized protein</fullName>
    </submittedName>
</protein>
<comment type="caution">
    <text evidence="1">The sequence shown here is derived from an EMBL/GenBank/DDBJ whole genome shotgun (WGS) entry which is preliminary data.</text>
</comment>
<evidence type="ECO:0000313" key="1">
    <source>
        <dbReference type="EMBL" id="GBN18729.1"/>
    </source>
</evidence>